<dbReference type="InterPro" id="IPR007561">
    <property type="entry name" value="Cell_div_SepF/SepF-rel"/>
</dbReference>
<sequence>MMAIFKNKNQRSKNNLEVDDGTFLLNDSSADITMAIGDDDKELPITPRYTPTSFEDIKQAAKGLMDYKKIIIVLTKMPKDDRSKTLNFMSGVIFAKEGYLTKIEDNVFELEIK</sequence>
<dbReference type="AlphaFoldDB" id="A0A291IRV8"/>
<evidence type="ECO:0000313" key="2">
    <source>
        <dbReference type="Proteomes" id="UP000232227"/>
    </source>
</evidence>
<gene>
    <name evidence="1" type="ORF">CP520_01800</name>
</gene>
<accession>A0A291IRV8</accession>
<organism evidence="1 2">
    <name type="scientific">Mesoplasma lactucae ATCC 49193</name>
    <dbReference type="NCBI Taxonomy" id="81460"/>
    <lineage>
        <taxon>Bacteria</taxon>
        <taxon>Bacillati</taxon>
        <taxon>Mycoplasmatota</taxon>
        <taxon>Mollicutes</taxon>
        <taxon>Entomoplasmatales</taxon>
        <taxon>Entomoplasmataceae</taxon>
        <taxon>Mesoplasma</taxon>
    </lineage>
</organism>
<dbReference type="InterPro" id="IPR038594">
    <property type="entry name" value="SepF-like_sf"/>
</dbReference>
<name>A0A291IRV8_9MOLU</name>
<dbReference type="RefSeq" id="WP_096862772.1">
    <property type="nucleotide sequence ID" value="NZ_CP023668.1"/>
</dbReference>
<dbReference type="KEGG" id="mlac:CP520_01800"/>
<evidence type="ECO:0000313" key="1">
    <source>
        <dbReference type="EMBL" id="ATG97484.1"/>
    </source>
</evidence>
<protein>
    <submittedName>
        <fullName evidence="1">Uncharacterized protein</fullName>
    </submittedName>
</protein>
<dbReference type="EMBL" id="CP023668">
    <property type="protein sequence ID" value="ATG97484.1"/>
    <property type="molecule type" value="Genomic_DNA"/>
</dbReference>
<reference evidence="1 2" key="1">
    <citation type="submission" date="2017-09" db="EMBL/GenBank/DDBJ databases">
        <title>SPAdes assembly of the Mesoplasma lactucae genome.</title>
        <authorList>
            <person name="Knight T.F."/>
            <person name="Rubinstein R."/>
            <person name="Citino T."/>
        </authorList>
    </citation>
    <scope>NUCLEOTIDE SEQUENCE [LARGE SCALE GENOMIC DNA]</scope>
    <source>
        <strain evidence="1 2">831-C4</strain>
    </source>
</reference>
<dbReference type="GO" id="GO:0090529">
    <property type="term" value="P:cell septum assembly"/>
    <property type="evidence" value="ECO:0007669"/>
    <property type="project" value="InterPro"/>
</dbReference>
<dbReference type="Gene3D" id="3.30.110.150">
    <property type="entry name" value="SepF-like protein"/>
    <property type="match status" value="1"/>
</dbReference>
<proteinExistence type="predicted"/>
<dbReference type="Pfam" id="PF04472">
    <property type="entry name" value="SepF"/>
    <property type="match status" value="1"/>
</dbReference>
<dbReference type="Proteomes" id="UP000232227">
    <property type="component" value="Chromosome"/>
</dbReference>
<keyword evidence="2" id="KW-1185">Reference proteome</keyword>